<gene>
    <name evidence="3" type="ORF">MA16_Dca022379</name>
</gene>
<keyword evidence="2" id="KW-1133">Transmembrane helix</keyword>
<reference evidence="3 4" key="2">
    <citation type="journal article" date="2017" name="Nature">
        <title>The Apostasia genome and the evolution of orchids.</title>
        <authorList>
            <person name="Zhang G.Q."/>
            <person name="Liu K.W."/>
            <person name="Li Z."/>
            <person name="Lohaus R."/>
            <person name="Hsiao Y.Y."/>
            <person name="Niu S.C."/>
            <person name="Wang J.Y."/>
            <person name="Lin Y.C."/>
            <person name="Xu Q."/>
            <person name="Chen L.J."/>
            <person name="Yoshida K."/>
            <person name="Fujiwara S."/>
            <person name="Wang Z.W."/>
            <person name="Zhang Y.Q."/>
            <person name="Mitsuda N."/>
            <person name="Wang M."/>
            <person name="Liu G.H."/>
            <person name="Pecoraro L."/>
            <person name="Huang H.X."/>
            <person name="Xiao X.J."/>
            <person name="Lin M."/>
            <person name="Wu X.Y."/>
            <person name="Wu W.L."/>
            <person name="Chen Y.Y."/>
            <person name="Chang S.B."/>
            <person name="Sakamoto S."/>
            <person name="Ohme-Takagi M."/>
            <person name="Yagi M."/>
            <person name="Zeng S.J."/>
            <person name="Shen C.Y."/>
            <person name="Yeh C.M."/>
            <person name="Luo Y.B."/>
            <person name="Tsai W.C."/>
            <person name="Van de Peer Y."/>
            <person name="Liu Z.J."/>
        </authorList>
    </citation>
    <scope>NUCLEOTIDE SEQUENCE [LARGE SCALE GENOMIC DNA]</scope>
    <source>
        <tissue evidence="3">The whole plant</tissue>
    </source>
</reference>
<dbReference type="PANTHER" id="PTHR47481">
    <property type="match status" value="1"/>
</dbReference>
<dbReference type="Proteomes" id="UP000233837">
    <property type="component" value="Unassembled WGS sequence"/>
</dbReference>
<name>A0A2I0VT92_9ASPA</name>
<feature type="region of interest" description="Disordered" evidence="1">
    <location>
        <begin position="86"/>
        <end position="121"/>
    </location>
</feature>
<protein>
    <recommendedName>
        <fullName evidence="5">Retrovirus-related Pol polyprotein from transposon TNT 1-94</fullName>
    </recommendedName>
</protein>
<keyword evidence="4" id="KW-1185">Reference proteome</keyword>
<evidence type="ECO:0008006" key="5">
    <source>
        <dbReference type="Google" id="ProtNLM"/>
    </source>
</evidence>
<dbReference type="PANTHER" id="PTHR47481:SF31">
    <property type="entry name" value="OS01G0873500 PROTEIN"/>
    <property type="match status" value="1"/>
</dbReference>
<organism evidence="3 4">
    <name type="scientific">Dendrobium catenatum</name>
    <dbReference type="NCBI Taxonomy" id="906689"/>
    <lineage>
        <taxon>Eukaryota</taxon>
        <taxon>Viridiplantae</taxon>
        <taxon>Streptophyta</taxon>
        <taxon>Embryophyta</taxon>
        <taxon>Tracheophyta</taxon>
        <taxon>Spermatophyta</taxon>
        <taxon>Magnoliopsida</taxon>
        <taxon>Liliopsida</taxon>
        <taxon>Asparagales</taxon>
        <taxon>Orchidaceae</taxon>
        <taxon>Epidendroideae</taxon>
        <taxon>Malaxideae</taxon>
        <taxon>Dendrobiinae</taxon>
        <taxon>Dendrobium</taxon>
    </lineage>
</organism>
<keyword evidence="2" id="KW-0472">Membrane</keyword>
<sequence length="235" mass="26334">MQQIKTIVDNIVASGSKVNPKDIILHILNSLPSPYNPFKAAILTSPLPLDLDNLYSLLCSEEINVNQELAKDSLSGSSAATLYTTTYNQQRGRSQKRIPKNKYPPNLHNPPMPVSVQPSSPSSSRSTCQICGKADHIAINCWHRCNFKYAPTITRSPRALLAQSNSNNSQDWILDSGASTHLTPDINNLQYPNSYHSPDSVSIANDRRYLYKTPVKVFFPYLVSFIYANFFTYHL</sequence>
<accession>A0A2I0VT92</accession>
<feature type="transmembrane region" description="Helical" evidence="2">
    <location>
        <begin position="217"/>
        <end position="234"/>
    </location>
</feature>
<reference evidence="3 4" key="1">
    <citation type="journal article" date="2016" name="Sci. Rep.">
        <title>The Dendrobium catenatum Lindl. genome sequence provides insights into polysaccharide synthase, floral development and adaptive evolution.</title>
        <authorList>
            <person name="Zhang G.Q."/>
            <person name="Xu Q."/>
            <person name="Bian C."/>
            <person name="Tsai W.C."/>
            <person name="Yeh C.M."/>
            <person name="Liu K.W."/>
            <person name="Yoshida K."/>
            <person name="Zhang L.S."/>
            <person name="Chang S.B."/>
            <person name="Chen F."/>
            <person name="Shi Y."/>
            <person name="Su Y.Y."/>
            <person name="Zhang Y.Q."/>
            <person name="Chen L.J."/>
            <person name="Yin Y."/>
            <person name="Lin M."/>
            <person name="Huang H."/>
            <person name="Deng H."/>
            <person name="Wang Z.W."/>
            <person name="Zhu S.L."/>
            <person name="Zhao X."/>
            <person name="Deng C."/>
            <person name="Niu S.C."/>
            <person name="Huang J."/>
            <person name="Wang M."/>
            <person name="Liu G.H."/>
            <person name="Yang H.J."/>
            <person name="Xiao X.J."/>
            <person name="Hsiao Y.Y."/>
            <person name="Wu W.L."/>
            <person name="Chen Y.Y."/>
            <person name="Mitsuda N."/>
            <person name="Ohme-Takagi M."/>
            <person name="Luo Y.B."/>
            <person name="Van de Peer Y."/>
            <person name="Liu Z.J."/>
        </authorList>
    </citation>
    <scope>NUCLEOTIDE SEQUENCE [LARGE SCALE GENOMIC DNA]</scope>
    <source>
        <tissue evidence="3">The whole plant</tissue>
    </source>
</reference>
<dbReference type="AlphaFoldDB" id="A0A2I0VT92"/>
<keyword evidence="2" id="KW-0812">Transmembrane</keyword>
<dbReference type="EMBL" id="KZ503255">
    <property type="protein sequence ID" value="PKU66623.1"/>
    <property type="molecule type" value="Genomic_DNA"/>
</dbReference>
<evidence type="ECO:0000256" key="1">
    <source>
        <dbReference type="SAM" id="MobiDB-lite"/>
    </source>
</evidence>
<evidence type="ECO:0000256" key="2">
    <source>
        <dbReference type="SAM" id="Phobius"/>
    </source>
</evidence>
<evidence type="ECO:0000313" key="3">
    <source>
        <dbReference type="EMBL" id="PKU66623.1"/>
    </source>
</evidence>
<proteinExistence type="predicted"/>
<evidence type="ECO:0000313" key="4">
    <source>
        <dbReference type="Proteomes" id="UP000233837"/>
    </source>
</evidence>